<dbReference type="InterPro" id="IPR056924">
    <property type="entry name" value="SH3_Tf2-1"/>
</dbReference>
<dbReference type="Proteomes" id="UP000298416">
    <property type="component" value="Unassembled WGS sequence"/>
</dbReference>
<dbReference type="EMBL" id="PNBA02000014">
    <property type="protein sequence ID" value="KAG6401025.1"/>
    <property type="molecule type" value="Genomic_DNA"/>
</dbReference>
<organism evidence="2">
    <name type="scientific">Salvia splendens</name>
    <name type="common">Scarlet sage</name>
    <dbReference type="NCBI Taxonomy" id="180675"/>
    <lineage>
        <taxon>Eukaryota</taxon>
        <taxon>Viridiplantae</taxon>
        <taxon>Streptophyta</taxon>
        <taxon>Embryophyta</taxon>
        <taxon>Tracheophyta</taxon>
        <taxon>Spermatophyta</taxon>
        <taxon>Magnoliopsida</taxon>
        <taxon>eudicotyledons</taxon>
        <taxon>Gunneridae</taxon>
        <taxon>Pentapetalae</taxon>
        <taxon>asterids</taxon>
        <taxon>lamiids</taxon>
        <taxon>Lamiales</taxon>
        <taxon>Lamiaceae</taxon>
        <taxon>Nepetoideae</taxon>
        <taxon>Mentheae</taxon>
        <taxon>Salviinae</taxon>
        <taxon>Salvia</taxon>
        <taxon>Salvia subgen. Calosphace</taxon>
        <taxon>core Calosphace</taxon>
    </lineage>
</organism>
<keyword evidence="3" id="KW-1185">Reference proteome</keyword>
<proteinExistence type="predicted"/>
<dbReference type="AlphaFoldDB" id="A0A8X8WSH6"/>
<reference evidence="2" key="2">
    <citation type="submission" date="2020-08" db="EMBL/GenBank/DDBJ databases">
        <title>Plant Genome Project.</title>
        <authorList>
            <person name="Zhang R.-G."/>
        </authorList>
    </citation>
    <scope>NUCLEOTIDE SEQUENCE</scope>
    <source>
        <strain evidence="2">Huo1</strain>
        <tissue evidence="2">Leaf</tissue>
    </source>
</reference>
<comment type="caution">
    <text evidence="2">The sequence shown here is derived from an EMBL/GenBank/DDBJ whole genome shotgun (WGS) entry which is preliminary data.</text>
</comment>
<evidence type="ECO:0000259" key="1">
    <source>
        <dbReference type="PROSITE" id="PS50013"/>
    </source>
</evidence>
<dbReference type="PROSITE" id="PS50013">
    <property type="entry name" value="CHROMO_2"/>
    <property type="match status" value="1"/>
</dbReference>
<accession>A0A8X8WSH6</accession>
<sequence length="153" mass="17259">MAPRFFGPFRIEARIGATAYRIELPASARIHPVFHVSLLKRAIGEATTEADLPNGLDETDPPCLPEKVLDTRTAQHEGEAVDQVLVKWLGIDDNEATWMDEIREQVRIEVTNEVQERMQLVIQDELAKVREESDQKTASLQDQLKILGNISTN</sequence>
<evidence type="ECO:0000313" key="2">
    <source>
        <dbReference type="EMBL" id="KAG6401025.1"/>
    </source>
</evidence>
<dbReference type="InterPro" id="IPR016197">
    <property type="entry name" value="Chromo-like_dom_sf"/>
</dbReference>
<evidence type="ECO:0000313" key="3">
    <source>
        <dbReference type="Proteomes" id="UP000298416"/>
    </source>
</evidence>
<dbReference type="Pfam" id="PF24626">
    <property type="entry name" value="SH3_Tf2-1"/>
    <property type="match status" value="1"/>
</dbReference>
<dbReference type="InterPro" id="IPR000953">
    <property type="entry name" value="Chromo/chromo_shadow_dom"/>
</dbReference>
<gene>
    <name evidence="2" type="ORF">SASPL_137870</name>
</gene>
<protein>
    <recommendedName>
        <fullName evidence="1">Chromo domain-containing protein</fullName>
    </recommendedName>
</protein>
<dbReference type="PANTHER" id="PTHR46148">
    <property type="entry name" value="CHROMO DOMAIN-CONTAINING PROTEIN"/>
    <property type="match status" value="1"/>
</dbReference>
<dbReference type="Gene3D" id="2.40.50.40">
    <property type="match status" value="1"/>
</dbReference>
<reference evidence="2" key="1">
    <citation type="submission" date="2018-01" db="EMBL/GenBank/DDBJ databases">
        <authorList>
            <person name="Mao J.F."/>
        </authorList>
    </citation>
    <scope>NUCLEOTIDE SEQUENCE</scope>
    <source>
        <strain evidence="2">Huo1</strain>
        <tissue evidence="2">Leaf</tissue>
    </source>
</reference>
<dbReference type="PANTHER" id="PTHR46148:SF52">
    <property type="entry name" value="OS04G0603800 PROTEIN"/>
    <property type="match status" value="1"/>
</dbReference>
<name>A0A8X8WSH6_SALSN</name>
<feature type="domain" description="Chromo" evidence="1">
    <location>
        <begin position="63"/>
        <end position="101"/>
    </location>
</feature>
<dbReference type="SUPFAM" id="SSF54160">
    <property type="entry name" value="Chromo domain-like"/>
    <property type="match status" value="1"/>
</dbReference>